<evidence type="ECO:0000256" key="5">
    <source>
        <dbReference type="ARBA" id="ARBA00022801"/>
    </source>
</evidence>
<dbReference type="Gene3D" id="3.40.50.1240">
    <property type="entry name" value="Phosphoglycerate mutase-like"/>
    <property type="match status" value="1"/>
</dbReference>
<keyword evidence="6" id="KW-1015">Disulfide bond</keyword>
<dbReference type="EMBL" id="JABXBU010000001">
    <property type="protein sequence ID" value="KAF8795866.1"/>
    <property type="molecule type" value="Genomic_DNA"/>
</dbReference>
<evidence type="ECO:0000313" key="8">
    <source>
        <dbReference type="EMBL" id="KAF8795866.1"/>
    </source>
</evidence>
<dbReference type="Pfam" id="PF00328">
    <property type="entry name" value="His_Phos_2"/>
    <property type="match status" value="1"/>
</dbReference>
<protein>
    <recommendedName>
        <fullName evidence="3">acid phosphatase</fullName>
        <ecNumber evidence="3">3.1.3.2</ecNumber>
    </recommendedName>
</protein>
<dbReference type="GO" id="GO:0003993">
    <property type="term" value="F:acid phosphatase activity"/>
    <property type="evidence" value="ECO:0007669"/>
    <property type="project" value="UniProtKB-EC"/>
</dbReference>
<evidence type="ECO:0000256" key="7">
    <source>
        <dbReference type="ARBA" id="ARBA00023180"/>
    </source>
</evidence>
<evidence type="ECO:0000256" key="6">
    <source>
        <dbReference type="ARBA" id="ARBA00023157"/>
    </source>
</evidence>
<keyword evidence="5" id="KW-0378">Hydrolase</keyword>
<organism evidence="8 9">
    <name type="scientific">Argiope bruennichi</name>
    <name type="common">Wasp spider</name>
    <name type="synonym">Aranea bruennichi</name>
    <dbReference type="NCBI Taxonomy" id="94029"/>
    <lineage>
        <taxon>Eukaryota</taxon>
        <taxon>Metazoa</taxon>
        <taxon>Ecdysozoa</taxon>
        <taxon>Arthropoda</taxon>
        <taxon>Chelicerata</taxon>
        <taxon>Arachnida</taxon>
        <taxon>Araneae</taxon>
        <taxon>Araneomorphae</taxon>
        <taxon>Entelegynae</taxon>
        <taxon>Araneoidea</taxon>
        <taxon>Araneidae</taxon>
        <taxon>Argiope</taxon>
    </lineage>
</organism>
<gene>
    <name evidence="8" type="ORF">HNY73_000317</name>
</gene>
<evidence type="ECO:0000313" key="9">
    <source>
        <dbReference type="Proteomes" id="UP000807504"/>
    </source>
</evidence>
<reference evidence="8" key="2">
    <citation type="submission" date="2020-06" db="EMBL/GenBank/DDBJ databases">
        <authorList>
            <person name="Sheffer M."/>
        </authorList>
    </citation>
    <scope>NUCLEOTIDE SEQUENCE</scope>
</reference>
<keyword evidence="9" id="KW-1185">Reference proteome</keyword>
<evidence type="ECO:0000256" key="4">
    <source>
        <dbReference type="ARBA" id="ARBA00022729"/>
    </source>
</evidence>
<dbReference type="InterPro" id="IPR029033">
    <property type="entry name" value="His_PPase_superfam"/>
</dbReference>
<dbReference type="InterPro" id="IPR000560">
    <property type="entry name" value="His_Pase_clade-2"/>
</dbReference>
<dbReference type="PANTHER" id="PTHR11567">
    <property type="entry name" value="ACID PHOSPHATASE-RELATED"/>
    <property type="match status" value="1"/>
</dbReference>
<dbReference type="PANTHER" id="PTHR11567:SF211">
    <property type="entry name" value="PROSTATIC ACID PHOSPHATASE"/>
    <property type="match status" value="1"/>
</dbReference>
<dbReference type="AlphaFoldDB" id="A0A8T0FYV6"/>
<sequence>MEVDKYLNFDVPCPRAEAEFDNLLDSKEILDMYQTHQKIHDLIIPEWVDTYWDEMSVIAFAIFRTFYSSYVQLKLRMGPFLEIISKNLMDKVNGQNPHLKVVMNSAHDLNVAALLLALNFTDMPRPPYCATLLIELHEMSDASMAVRLLYMNSTEPLREVEDPHVLVMYGCTEFCPLETFIKSYQHLIPDNWSEECQLKN</sequence>
<comment type="similarity">
    <text evidence="2">Belongs to the histidine acid phosphatase family.</text>
</comment>
<dbReference type="EC" id="3.1.3.2" evidence="3"/>
<evidence type="ECO:0000256" key="1">
    <source>
        <dbReference type="ARBA" id="ARBA00000032"/>
    </source>
</evidence>
<evidence type="ECO:0000256" key="2">
    <source>
        <dbReference type="ARBA" id="ARBA00005375"/>
    </source>
</evidence>
<comment type="caution">
    <text evidence="8">The sequence shown here is derived from an EMBL/GenBank/DDBJ whole genome shotgun (WGS) entry which is preliminary data.</text>
</comment>
<evidence type="ECO:0000256" key="3">
    <source>
        <dbReference type="ARBA" id="ARBA00012646"/>
    </source>
</evidence>
<keyword evidence="4" id="KW-0732">Signal</keyword>
<keyword evidence="7" id="KW-0325">Glycoprotein</keyword>
<comment type="catalytic activity">
    <reaction evidence="1">
        <text>a phosphate monoester + H2O = an alcohol + phosphate</text>
        <dbReference type="Rhea" id="RHEA:15017"/>
        <dbReference type="ChEBI" id="CHEBI:15377"/>
        <dbReference type="ChEBI" id="CHEBI:30879"/>
        <dbReference type="ChEBI" id="CHEBI:43474"/>
        <dbReference type="ChEBI" id="CHEBI:67140"/>
        <dbReference type="EC" id="3.1.3.2"/>
    </reaction>
</comment>
<proteinExistence type="inferred from homology"/>
<reference evidence="8" key="1">
    <citation type="journal article" date="2020" name="bioRxiv">
        <title>Chromosome-level reference genome of the European wasp spider Argiope bruennichi: a resource for studies on range expansion and evolutionary adaptation.</title>
        <authorList>
            <person name="Sheffer M.M."/>
            <person name="Hoppe A."/>
            <person name="Krehenwinkel H."/>
            <person name="Uhl G."/>
            <person name="Kuss A.W."/>
            <person name="Jensen L."/>
            <person name="Jensen C."/>
            <person name="Gillespie R.G."/>
            <person name="Hoff K.J."/>
            <person name="Prost S."/>
        </authorList>
    </citation>
    <scope>NUCLEOTIDE SEQUENCE</scope>
</reference>
<name>A0A8T0FYV6_ARGBR</name>
<dbReference type="InterPro" id="IPR050645">
    <property type="entry name" value="Histidine_acid_phosphatase"/>
</dbReference>
<dbReference type="Proteomes" id="UP000807504">
    <property type="component" value="Unassembled WGS sequence"/>
</dbReference>
<dbReference type="SUPFAM" id="SSF53254">
    <property type="entry name" value="Phosphoglycerate mutase-like"/>
    <property type="match status" value="1"/>
</dbReference>
<accession>A0A8T0FYV6</accession>